<feature type="domain" description="Prephenate/arogenate dehydrogenase" evidence="2">
    <location>
        <begin position="4"/>
        <end position="293"/>
    </location>
</feature>
<dbReference type="Gene3D" id="1.10.3660.10">
    <property type="entry name" value="6-phosphogluconate dehydrogenase C-terminal like domain"/>
    <property type="match status" value="1"/>
</dbReference>
<accession>A0ABZ0YW72</accession>
<dbReference type="Proteomes" id="UP001327459">
    <property type="component" value="Chromosome"/>
</dbReference>
<dbReference type="SUPFAM" id="SSF51735">
    <property type="entry name" value="NAD(P)-binding Rossmann-fold domains"/>
    <property type="match status" value="1"/>
</dbReference>
<dbReference type="PANTHER" id="PTHR21363">
    <property type="entry name" value="PREPHENATE DEHYDROGENASE"/>
    <property type="match status" value="1"/>
</dbReference>
<dbReference type="SUPFAM" id="SSF48179">
    <property type="entry name" value="6-phosphogluconate dehydrogenase C-terminal domain-like"/>
    <property type="match status" value="1"/>
</dbReference>
<dbReference type="PROSITE" id="PS51176">
    <property type="entry name" value="PDH_ADH"/>
    <property type="match status" value="1"/>
</dbReference>
<dbReference type="InterPro" id="IPR008927">
    <property type="entry name" value="6-PGluconate_DH-like_C_sf"/>
</dbReference>
<dbReference type="Pfam" id="PF20463">
    <property type="entry name" value="PDH_C"/>
    <property type="match status" value="1"/>
</dbReference>
<evidence type="ECO:0000259" key="2">
    <source>
        <dbReference type="PROSITE" id="PS51176"/>
    </source>
</evidence>
<keyword evidence="4" id="KW-1185">Reference proteome</keyword>
<keyword evidence="1" id="KW-0560">Oxidoreductase</keyword>
<name>A0ABZ0YW72_9GAMM</name>
<dbReference type="EMBL" id="CP140153">
    <property type="protein sequence ID" value="WQH15819.1"/>
    <property type="molecule type" value="Genomic_DNA"/>
</dbReference>
<organism evidence="3 4">
    <name type="scientific">Guyparkeria halophila</name>
    <dbReference type="NCBI Taxonomy" id="47960"/>
    <lineage>
        <taxon>Bacteria</taxon>
        <taxon>Pseudomonadati</taxon>
        <taxon>Pseudomonadota</taxon>
        <taxon>Gammaproteobacteria</taxon>
        <taxon>Chromatiales</taxon>
        <taxon>Thioalkalibacteraceae</taxon>
        <taxon>Guyparkeria</taxon>
    </lineage>
</organism>
<dbReference type="InterPro" id="IPR003099">
    <property type="entry name" value="Prephen_DH"/>
</dbReference>
<evidence type="ECO:0000256" key="1">
    <source>
        <dbReference type="ARBA" id="ARBA00023002"/>
    </source>
</evidence>
<dbReference type="InterPro" id="IPR050812">
    <property type="entry name" value="Preph/Arog_dehydrog"/>
</dbReference>
<proteinExistence type="predicted"/>
<dbReference type="PANTHER" id="PTHR21363:SF0">
    <property type="entry name" value="PREPHENATE DEHYDROGENASE [NADP(+)]"/>
    <property type="match status" value="1"/>
</dbReference>
<dbReference type="InterPro" id="IPR046825">
    <property type="entry name" value="PDH_C"/>
</dbReference>
<dbReference type="Pfam" id="PF02153">
    <property type="entry name" value="PDH_N"/>
    <property type="match status" value="1"/>
</dbReference>
<dbReference type="InterPro" id="IPR046826">
    <property type="entry name" value="PDH_N"/>
</dbReference>
<evidence type="ECO:0000313" key="4">
    <source>
        <dbReference type="Proteomes" id="UP001327459"/>
    </source>
</evidence>
<reference evidence="3 4" key="1">
    <citation type="submission" date="2023-11" db="EMBL/GenBank/DDBJ databases">
        <title>MicrobeMod: A computational toolkit for identifying prokaryotic methylation and restriction-modification with nanopore sequencing.</title>
        <authorList>
            <person name="Crits-Christoph A."/>
            <person name="Kang S.C."/>
            <person name="Lee H."/>
            <person name="Ostrov N."/>
        </authorList>
    </citation>
    <scope>NUCLEOTIDE SEQUENCE [LARGE SCALE GENOMIC DNA]</scope>
    <source>
        <strain evidence="3 4">ATCC 49870</strain>
    </source>
</reference>
<sequence>MMFRRLALIGTGLIGGSLALALRERGEVGEVVGYSRRLDTRLAAERLGLIDRPADSIAEAVAGADLVFVATPVKAMDAVLGELAACLPGDALVTDGGSVKGAVVERARAHLSAGQLARFVPGHPIAGRERSGPEAATADLYRGHRVILTPIEENRAEDVARIEAMWQATGARIERLEVAHHDHVLAATSHLPHAAAYAMVSALARLAERYEVFRYAAGGFRDFTRIASSDPVMWRDICLDNRDEILVMLDHYRAELDCLRDMLESADGEKIEHYFHEAKAVRDALYPVAQANGANPVSEADETGR</sequence>
<evidence type="ECO:0000313" key="3">
    <source>
        <dbReference type="EMBL" id="WQH15819.1"/>
    </source>
</evidence>
<dbReference type="InterPro" id="IPR036291">
    <property type="entry name" value="NAD(P)-bd_dom_sf"/>
</dbReference>
<gene>
    <name evidence="3" type="ORF">SR882_08620</name>
</gene>
<protein>
    <submittedName>
        <fullName evidence="3">Prephenate dehydrogenase/arogenate dehydrogenase family protein</fullName>
    </submittedName>
</protein>
<dbReference type="Gene3D" id="3.40.50.720">
    <property type="entry name" value="NAD(P)-binding Rossmann-like Domain"/>
    <property type="match status" value="1"/>
</dbReference>